<keyword evidence="2" id="KW-1133">Transmembrane helix</keyword>
<dbReference type="AlphaFoldDB" id="A0A830HE74"/>
<organism evidence="3 4">
    <name type="scientific">Pycnococcus provasolii</name>
    <dbReference type="NCBI Taxonomy" id="41880"/>
    <lineage>
        <taxon>Eukaryota</taxon>
        <taxon>Viridiplantae</taxon>
        <taxon>Chlorophyta</taxon>
        <taxon>Pseudoscourfieldiophyceae</taxon>
        <taxon>Pseudoscourfieldiales</taxon>
        <taxon>Pycnococcaceae</taxon>
        <taxon>Pycnococcus</taxon>
    </lineage>
</organism>
<feature type="transmembrane region" description="Helical" evidence="2">
    <location>
        <begin position="198"/>
        <end position="219"/>
    </location>
</feature>
<dbReference type="EMBL" id="BNJQ01000010">
    <property type="protein sequence ID" value="GHP05325.1"/>
    <property type="molecule type" value="Genomic_DNA"/>
</dbReference>
<gene>
    <name evidence="3" type="ORF">PPROV_000407700</name>
</gene>
<dbReference type="GO" id="GO:0006508">
    <property type="term" value="P:proteolysis"/>
    <property type="evidence" value="ECO:0007669"/>
    <property type="project" value="InterPro"/>
</dbReference>
<reference evidence="3" key="1">
    <citation type="submission" date="2020-10" db="EMBL/GenBank/DDBJ databases">
        <title>Unveiling of a novel bifunctional photoreceptor, Dualchrome1, isolated from a cosmopolitan green alga.</title>
        <authorList>
            <person name="Suzuki S."/>
            <person name="Kawachi M."/>
        </authorList>
    </citation>
    <scope>NUCLEOTIDE SEQUENCE</scope>
    <source>
        <strain evidence="3">NIES 2893</strain>
    </source>
</reference>
<dbReference type="PANTHER" id="PTHR33471">
    <property type="entry name" value="ATP-DEPENDENT ZINC METALLOPROTEASE-RELATED"/>
    <property type="match status" value="1"/>
</dbReference>
<dbReference type="Proteomes" id="UP000660262">
    <property type="component" value="Unassembled WGS sequence"/>
</dbReference>
<evidence type="ECO:0000256" key="2">
    <source>
        <dbReference type="SAM" id="Phobius"/>
    </source>
</evidence>
<keyword evidence="4" id="KW-1185">Reference proteome</keyword>
<dbReference type="OrthoDB" id="66620at2759"/>
<dbReference type="GO" id="GO:0004222">
    <property type="term" value="F:metalloendopeptidase activity"/>
    <property type="evidence" value="ECO:0007669"/>
    <property type="project" value="InterPro"/>
</dbReference>
<evidence type="ECO:0000313" key="4">
    <source>
        <dbReference type="Proteomes" id="UP000660262"/>
    </source>
</evidence>
<dbReference type="InterPro" id="IPR037219">
    <property type="entry name" value="Peptidase_M41-like"/>
</dbReference>
<dbReference type="PANTHER" id="PTHR33471:SF7">
    <property type="entry name" value="ATP-DEPENDENT ZINC METALLOPROTEASE-RELATED"/>
    <property type="match status" value="1"/>
</dbReference>
<comment type="caution">
    <text evidence="3">The sequence shown here is derived from an EMBL/GenBank/DDBJ whole genome shotgun (WGS) entry which is preliminary data.</text>
</comment>
<protein>
    <recommendedName>
        <fullName evidence="5">Peptidase M41 domain-containing protein</fullName>
    </recommendedName>
</protein>
<dbReference type="SUPFAM" id="SSF140990">
    <property type="entry name" value="FtsH protease domain-like"/>
    <property type="match status" value="1"/>
</dbReference>
<dbReference type="GO" id="GO:0004176">
    <property type="term" value="F:ATP-dependent peptidase activity"/>
    <property type="evidence" value="ECO:0007669"/>
    <property type="project" value="InterPro"/>
</dbReference>
<keyword evidence="2" id="KW-0472">Membrane</keyword>
<dbReference type="GO" id="GO:0005524">
    <property type="term" value="F:ATP binding"/>
    <property type="evidence" value="ECO:0007669"/>
    <property type="project" value="InterPro"/>
</dbReference>
<feature type="region of interest" description="Disordered" evidence="1">
    <location>
        <begin position="61"/>
        <end position="82"/>
    </location>
</feature>
<name>A0A830HE74_9CHLO</name>
<dbReference type="Gene3D" id="1.20.58.760">
    <property type="entry name" value="Peptidase M41"/>
    <property type="match status" value="1"/>
</dbReference>
<evidence type="ECO:0000256" key="1">
    <source>
        <dbReference type="SAM" id="MobiDB-lite"/>
    </source>
</evidence>
<feature type="region of interest" description="Disordered" evidence="1">
    <location>
        <begin position="1"/>
        <end position="24"/>
    </location>
</feature>
<evidence type="ECO:0008006" key="5">
    <source>
        <dbReference type="Google" id="ProtNLM"/>
    </source>
</evidence>
<proteinExistence type="predicted"/>
<feature type="transmembrane region" description="Helical" evidence="2">
    <location>
        <begin position="225"/>
        <end position="249"/>
    </location>
</feature>
<keyword evidence="2" id="KW-0812">Transmembrane</keyword>
<sequence length="412" mass="44106">MLAPSMTMKPSRCARPLRPSGPARLRPLCLRKIVRANCSAENSNAGAGDKKDTMSALDALLGTPEPATPTPPKEEDPKPAPPTIKVEEEASVVEKLEAALPPATPQEAAAMWKQLDAEIEALRGMPPSERSRGTAGNGVLAALQKLSDANVTNAFDAATKNSMNVDTIRDMRATMQELKVAGIKDPEALGTPSTRNEATFLVASFLGTAVPATIAGYVLPGDWGFFVPYLLGGVMIVILTIGSTSPGLLQFAIDRVNLVNPDYKERALRHEAGHFLTAYLLGVPVTGYSLAIGETHTDLLAARIGRPIFQGRLNVDELSALSVIAMAGVAAEGLHYEDCQGQTADLVDLQQLLNRAEEPVDNQSQLNITRWATMQGAKMIRTHRREYTALMAAMSEGKDVGECIRAIEDATN</sequence>
<accession>A0A830HE74</accession>
<evidence type="ECO:0000313" key="3">
    <source>
        <dbReference type="EMBL" id="GHP05325.1"/>
    </source>
</evidence>